<evidence type="ECO:0000256" key="4">
    <source>
        <dbReference type="ARBA" id="ARBA00023163"/>
    </source>
</evidence>
<keyword evidence="2" id="KW-0805">Transcription regulation</keyword>
<dbReference type="SUPFAM" id="SSF46785">
    <property type="entry name" value="Winged helix' DNA-binding domain"/>
    <property type="match status" value="1"/>
</dbReference>
<reference evidence="6 8" key="1">
    <citation type="submission" date="2016-10" db="EMBL/GenBank/DDBJ databases">
        <title>Complete Genome Sequence of Acetogen Clostridium formicoaceticum ATCC 27076.</title>
        <authorList>
            <person name="Bao T."/>
            <person name="Cheng C."/>
            <person name="Zhao J."/>
            <person name="Yang S.-T."/>
            <person name="Wang J."/>
            <person name="Wang M."/>
        </authorList>
    </citation>
    <scope>NUCLEOTIDE SEQUENCE [LARGE SCALE GENOMIC DNA]</scope>
    <source>
        <strain evidence="6 8">ATCC 27076</strain>
    </source>
</reference>
<dbReference type="Gene3D" id="3.40.190.290">
    <property type="match status" value="1"/>
</dbReference>
<dbReference type="EMBL" id="CP020559">
    <property type="protein sequence ID" value="ARE86915.1"/>
    <property type="molecule type" value="Genomic_DNA"/>
</dbReference>
<dbReference type="PANTHER" id="PTHR30419:SF30">
    <property type="entry name" value="LYSR FAMILY TRANSCRIPTIONAL REGULATOR"/>
    <property type="match status" value="1"/>
</dbReference>
<dbReference type="GO" id="GO:0003677">
    <property type="term" value="F:DNA binding"/>
    <property type="evidence" value="ECO:0007669"/>
    <property type="project" value="UniProtKB-KW"/>
</dbReference>
<evidence type="ECO:0000313" key="8">
    <source>
        <dbReference type="Proteomes" id="UP000177894"/>
    </source>
</evidence>
<dbReference type="PRINTS" id="PR00039">
    <property type="entry name" value="HTHLYSR"/>
</dbReference>
<sequence length="291" mass="33050">MELRQLQYFQMVCQLDTITKAAERLHVSQPSITNAIKNLEGELGIHLFDRNKKQLRLTPEGKVFLTRVNDILSKVEDAVSEMQDYRQLKKGILRIGVPPMIGTFLFPKIFVHFKNLYPQIELHIMEKGSIATTKMIENEELDLAIVIVAQSSALLNSLLILESEMLVCLSKHHPLNVKEKLTLEDIKNEPIVMLKEGFYHREKIMAFFNKHGVAPNTILSSSQLDTIKSVVSNGIGISLLLKEIIENDNRIVGKPLNEVISIPIGLVWKKEKYLSNAAKTFIDFITKSYIA</sequence>
<dbReference type="InterPro" id="IPR050950">
    <property type="entry name" value="HTH-type_LysR_regulators"/>
</dbReference>
<evidence type="ECO:0000256" key="1">
    <source>
        <dbReference type="ARBA" id="ARBA00009437"/>
    </source>
</evidence>
<dbReference type="Pfam" id="PF00126">
    <property type="entry name" value="HTH_1"/>
    <property type="match status" value="1"/>
</dbReference>
<dbReference type="KEGG" id="cfm:BJL90_11935"/>
<dbReference type="InterPro" id="IPR036388">
    <property type="entry name" value="WH-like_DNA-bd_sf"/>
</dbReference>
<keyword evidence="4" id="KW-0804">Transcription</keyword>
<keyword evidence="8" id="KW-1185">Reference proteome</keyword>
<dbReference type="FunFam" id="1.10.10.10:FF:000001">
    <property type="entry name" value="LysR family transcriptional regulator"/>
    <property type="match status" value="1"/>
</dbReference>
<organism evidence="7 9">
    <name type="scientific">Clostridium formicaceticum</name>
    <dbReference type="NCBI Taxonomy" id="1497"/>
    <lineage>
        <taxon>Bacteria</taxon>
        <taxon>Bacillati</taxon>
        <taxon>Bacillota</taxon>
        <taxon>Clostridia</taxon>
        <taxon>Eubacteriales</taxon>
        <taxon>Clostridiaceae</taxon>
        <taxon>Clostridium</taxon>
    </lineage>
</organism>
<dbReference type="Proteomes" id="UP000177894">
    <property type="component" value="Chromosome"/>
</dbReference>
<evidence type="ECO:0000256" key="3">
    <source>
        <dbReference type="ARBA" id="ARBA00023125"/>
    </source>
</evidence>
<dbReference type="InterPro" id="IPR005119">
    <property type="entry name" value="LysR_subst-bd"/>
</dbReference>
<dbReference type="InterPro" id="IPR036390">
    <property type="entry name" value="WH_DNA-bd_sf"/>
</dbReference>
<reference evidence="7 9" key="2">
    <citation type="submission" date="2017-03" db="EMBL/GenBank/DDBJ databases">
        <title>Complete sequence of Clostridium formicaceticum DSM 92.</title>
        <authorList>
            <person name="Poehlein A."/>
            <person name="Karl M."/>
            <person name="Bengelsdorf F.R."/>
            <person name="Duerre P."/>
            <person name="Daniel R."/>
        </authorList>
    </citation>
    <scope>NUCLEOTIDE SEQUENCE [LARGE SCALE GENOMIC DNA]</scope>
    <source>
        <strain evidence="7 9">DSM 92</strain>
    </source>
</reference>
<dbReference type="Proteomes" id="UP000192478">
    <property type="component" value="Chromosome"/>
</dbReference>
<accession>A0AAC9RMA8</accession>
<dbReference type="CDD" id="cd05466">
    <property type="entry name" value="PBP2_LTTR_substrate"/>
    <property type="match status" value="1"/>
</dbReference>
<name>A0AAC9RMA8_9CLOT</name>
<comment type="similarity">
    <text evidence="1">Belongs to the LysR transcriptional regulatory family.</text>
</comment>
<dbReference type="Gene3D" id="1.10.10.10">
    <property type="entry name" value="Winged helix-like DNA-binding domain superfamily/Winged helix DNA-binding domain"/>
    <property type="match status" value="1"/>
</dbReference>
<dbReference type="PANTHER" id="PTHR30419">
    <property type="entry name" value="HTH-TYPE TRANSCRIPTIONAL REGULATOR YBHD"/>
    <property type="match status" value="1"/>
</dbReference>
<dbReference type="Pfam" id="PF03466">
    <property type="entry name" value="LysR_substrate"/>
    <property type="match status" value="1"/>
</dbReference>
<dbReference type="GO" id="GO:0005829">
    <property type="term" value="C:cytosol"/>
    <property type="evidence" value="ECO:0007669"/>
    <property type="project" value="TreeGrafter"/>
</dbReference>
<dbReference type="AlphaFoldDB" id="A0AAC9RMA8"/>
<evidence type="ECO:0000259" key="5">
    <source>
        <dbReference type="PROSITE" id="PS50931"/>
    </source>
</evidence>
<dbReference type="RefSeq" id="WP_070968171.1">
    <property type="nucleotide sequence ID" value="NZ_CP017603.1"/>
</dbReference>
<dbReference type="InterPro" id="IPR000847">
    <property type="entry name" value="LysR_HTH_N"/>
</dbReference>
<dbReference type="PROSITE" id="PS50931">
    <property type="entry name" value="HTH_LYSR"/>
    <property type="match status" value="1"/>
</dbReference>
<feature type="domain" description="HTH lysR-type" evidence="5">
    <location>
        <begin position="1"/>
        <end position="58"/>
    </location>
</feature>
<dbReference type="SUPFAM" id="SSF53850">
    <property type="entry name" value="Periplasmic binding protein-like II"/>
    <property type="match status" value="1"/>
</dbReference>
<evidence type="ECO:0000313" key="9">
    <source>
        <dbReference type="Proteomes" id="UP000192478"/>
    </source>
</evidence>
<protein>
    <submittedName>
        <fullName evidence="7">HTH-type transcriptional regulator GltC</fullName>
    </submittedName>
</protein>
<dbReference type="EMBL" id="CP017603">
    <property type="protein sequence ID" value="AOY76506.1"/>
    <property type="molecule type" value="Genomic_DNA"/>
</dbReference>
<dbReference type="GO" id="GO:0003700">
    <property type="term" value="F:DNA-binding transcription factor activity"/>
    <property type="evidence" value="ECO:0007669"/>
    <property type="project" value="InterPro"/>
</dbReference>
<evidence type="ECO:0000256" key="2">
    <source>
        <dbReference type="ARBA" id="ARBA00023015"/>
    </source>
</evidence>
<keyword evidence="3" id="KW-0238">DNA-binding</keyword>
<evidence type="ECO:0000313" key="7">
    <source>
        <dbReference type="EMBL" id="ARE86915.1"/>
    </source>
</evidence>
<proteinExistence type="inferred from homology"/>
<gene>
    <name evidence="7" type="primary">gltC_1</name>
    <name evidence="6" type="ORF">BJL90_11935</name>
    <name evidence="7" type="ORF">CLFO_12990</name>
</gene>
<evidence type="ECO:0000313" key="6">
    <source>
        <dbReference type="EMBL" id="AOY76506.1"/>
    </source>
</evidence>